<keyword evidence="2" id="KW-1185">Reference proteome</keyword>
<dbReference type="Proteomes" id="UP001165079">
    <property type="component" value="Unassembled WGS sequence"/>
</dbReference>
<gene>
    <name evidence="1" type="ORF">Afil01_13810</name>
</gene>
<proteinExistence type="predicted"/>
<protein>
    <submittedName>
        <fullName evidence="1">Uncharacterized protein</fullName>
    </submittedName>
</protein>
<dbReference type="EMBL" id="BSTX01000001">
    <property type="protein sequence ID" value="GLZ76574.1"/>
    <property type="molecule type" value="Genomic_DNA"/>
</dbReference>
<evidence type="ECO:0000313" key="2">
    <source>
        <dbReference type="Proteomes" id="UP001165079"/>
    </source>
</evidence>
<accession>A0A9W6SG75</accession>
<name>A0A9W6SG75_9ACTN</name>
<reference evidence="1" key="1">
    <citation type="submission" date="2023-03" db="EMBL/GenBank/DDBJ databases">
        <title>Actinorhabdospora filicis NBRC 111898.</title>
        <authorList>
            <person name="Ichikawa N."/>
            <person name="Sato H."/>
            <person name="Tonouchi N."/>
        </authorList>
    </citation>
    <scope>NUCLEOTIDE SEQUENCE</scope>
    <source>
        <strain evidence="1">NBRC 111898</strain>
    </source>
</reference>
<evidence type="ECO:0000313" key="1">
    <source>
        <dbReference type="EMBL" id="GLZ76574.1"/>
    </source>
</evidence>
<dbReference type="AlphaFoldDB" id="A0A9W6SG75"/>
<sequence>MPSDFAESSAVALPMVIADDKKTRIAALKNVDTIEAVMTASYALPQDFTGATDEALKAKIAEYDTAAGVTPQGEPILALASRHKGFVQVVTKSVNGKTVTFEATYLFFGPKLVQVICQWDKQESTVRNACQTVLRSLQIS</sequence>
<comment type="caution">
    <text evidence="1">The sequence shown here is derived from an EMBL/GenBank/DDBJ whole genome shotgun (WGS) entry which is preliminary data.</text>
</comment>
<organism evidence="1 2">
    <name type="scientific">Actinorhabdospora filicis</name>
    <dbReference type="NCBI Taxonomy" id="1785913"/>
    <lineage>
        <taxon>Bacteria</taxon>
        <taxon>Bacillati</taxon>
        <taxon>Actinomycetota</taxon>
        <taxon>Actinomycetes</taxon>
        <taxon>Micromonosporales</taxon>
        <taxon>Micromonosporaceae</taxon>
        <taxon>Actinorhabdospora</taxon>
    </lineage>
</organism>